<evidence type="ECO:0000313" key="7">
    <source>
        <dbReference type="EMBL" id="KAF4033046.1"/>
    </source>
</evidence>
<evidence type="ECO:0000256" key="5">
    <source>
        <dbReference type="RuleBase" id="RU367124"/>
    </source>
</evidence>
<dbReference type="Proteomes" id="UP000602510">
    <property type="component" value="Unassembled WGS sequence"/>
</dbReference>
<feature type="signal peptide" evidence="5">
    <location>
        <begin position="1"/>
        <end position="19"/>
    </location>
</feature>
<comment type="subcellular location">
    <subcellularLocation>
        <location evidence="1 5">Secreted</location>
    </subcellularLocation>
</comment>
<dbReference type="InterPro" id="IPR031825">
    <property type="entry name" value="RXLR"/>
</dbReference>
<dbReference type="AlphaFoldDB" id="A0A833S505"/>
<evidence type="ECO:0000313" key="8">
    <source>
        <dbReference type="Proteomes" id="UP000602510"/>
    </source>
</evidence>
<comment type="domain">
    <text evidence="5">The RxLR-dEER motif acts to carry the protein into the host cell cytoplasm through binding to cell surface phosphatidylinositol-3-phosphate.</text>
</comment>
<dbReference type="GO" id="GO:0005576">
    <property type="term" value="C:extracellular region"/>
    <property type="evidence" value="ECO:0007669"/>
    <property type="project" value="UniProtKB-SubCell"/>
</dbReference>
<gene>
    <name evidence="7" type="ORF">GN244_ATG15044</name>
</gene>
<protein>
    <recommendedName>
        <fullName evidence="5">RxLR effector protein</fullName>
    </recommendedName>
</protein>
<keyword evidence="3 5" id="KW-0964">Secreted</keyword>
<evidence type="ECO:0000256" key="2">
    <source>
        <dbReference type="ARBA" id="ARBA00010400"/>
    </source>
</evidence>
<evidence type="ECO:0000256" key="4">
    <source>
        <dbReference type="ARBA" id="ARBA00022729"/>
    </source>
</evidence>
<reference evidence="7" key="1">
    <citation type="submission" date="2020-04" db="EMBL/GenBank/DDBJ databases">
        <title>Hybrid Assembly of Korean Phytophthora infestans isolates.</title>
        <authorList>
            <person name="Prokchorchik M."/>
            <person name="Lee Y."/>
            <person name="Seo J."/>
            <person name="Cho J.-H."/>
            <person name="Park Y.-E."/>
            <person name="Jang D.-C."/>
            <person name="Im J.-S."/>
            <person name="Choi J.-G."/>
            <person name="Park H.-J."/>
            <person name="Lee G.-B."/>
            <person name="Lee Y.-G."/>
            <person name="Hong S.-Y."/>
            <person name="Cho K."/>
            <person name="Sohn K.H."/>
        </authorList>
    </citation>
    <scope>NUCLEOTIDE SEQUENCE</scope>
    <source>
        <strain evidence="7">KR_1_A1</strain>
    </source>
</reference>
<keyword evidence="4 5" id="KW-0732">Signal</keyword>
<evidence type="ECO:0000256" key="6">
    <source>
        <dbReference type="SAM" id="MobiDB-lite"/>
    </source>
</evidence>
<name>A0A833S505_PHYIN</name>
<dbReference type="Pfam" id="PF16810">
    <property type="entry name" value="RXLR"/>
    <property type="match status" value="1"/>
</dbReference>
<comment type="caution">
    <text evidence="7">The sequence shown here is derived from an EMBL/GenBank/DDBJ whole genome shotgun (WGS) entry which is preliminary data.</text>
</comment>
<comment type="function">
    <text evidence="5">Effector that suppresses plant defense responses during pathogen infection.</text>
</comment>
<feature type="region of interest" description="Disordered" evidence="6">
    <location>
        <begin position="82"/>
        <end position="101"/>
    </location>
</feature>
<accession>A0A833S505</accession>
<organism evidence="7 8">
    <name type="scientific">Phytophthora infestans</name>
    <name type="common">Potato late blight agent</name>
    <name type="synonym">Botrytis infestans</name>
    <dbReference type="NCBI Taxonomy" id="4787"/>
    <lineage>
        <taxon>Eukaryota</taxon>
        <taxon>Sar</taxon>
        <taxon>Stramenopiles</taxon>
        <taxon>Oomycota</taxon>
        <taxon>Peronosporomycetes</taxon>
        <taxon>Peronosporales</taxon>
        <taxon>Peronosporaceae</taxon>
        <taxon>Phytophthora</taxon>
    </lineage>
</organism>
<dbReference type="EMBL" id="WSZM01000437">
    <property type="protein sequence ID" value="KAF4033046.1"/>
    <property type="molecule type" value="Genomic_DNA"/>
</dbReference>
<comment type="similarity">
    <text evidence="2 5">Belongs to the RxLR effector family.</text>
</comment>
<proteinExistence type="inferred from homology"/>
<feature type="chain" id="PRO_5033103871" description="RxLR effector protein" evidence="5">
    <location>
        <begin position="20"/>
        <end position="118"/>
    </location>
</feature>
<evidence type="ECO:0000256" key="1">
    <source>
        <dbReference type="ARBA" id="ARBA00004613"/>
    </source>
</evidence>
<sequence>MRLTYILAMVFATTLYSSGTALQATTEITEMTKKTAISPNTVVRGHPNGERQLRRVGNDKYEADEERGFFGRLREVVKRLNASKGAGKTTTQKTKEQTHTDFVDNLRKNNYEELLKRG</sequence>
<keyword evidence="8" id="KW-1185">Reference proteome</keyword>
<evidence type="ECO:0000256" key="3">
    <source>
        <dbReference type="ARBA" id="ARBA00022525"/>
    </source>
</evidence>